<dbReference type="OrthoDB" id="9805924at2"/>
<dbReference type="CDD" id="cd04301">
    <property type="entry name" value="NAT_SF"/>
    <property type="match status" value="1"/>
</dbReference>
<keyword evidence="6" id="KW-1185">Reference proteome</keyword>
<accession>A0A2P1PPW9</accession>
<dbReference type="PANTHER" id="PTHR10545">
    <property type="entry name" value="DIAMINE N-ACETYLTRANSFERASE"/>
    <property type="match status" value="1"/>
</dbReference>
<dbReference type="FunFam" id="3.40.630.30:FF:000064">
    <property type="entry name" value="GNAT family acetyltransferase"/>
    <property type="match status" value="1"/>
</dbReference>
<keyword evidence="2 5" id="KW-0808">Transferase</keyword>
<dbReference type="GO" id="GO:0008080">
    <property type="term" value="F:N-acetyltransferase activity"/>
    <property type="evidence" value="ECO:0007669"/>
    <property type="project" value="TreeGrafter"/>
</dbReference>
<reference evidence="5 6" key="2">
    <citation type="submission" date="2018-03" db="EMBL/GenBank/DDBJ databases">
        <authorList>
            <person name="Keele B.F."/>
        </authorList>
    </citation>
    <scope>NUCLEOTIDE SEQUENCE [LARGE SCALE GENOMIC DNA]</scope>
    <source>
        <strain evidence="5 6">D13</strain>
    </source>
</reference>
<dbReference type="AlphaFoldDB" id="A0A2P1PPW9"/>
<dbReference type="KEGG" id="xba:C7S18_06590"/>
<evidence type="ECO:0000313" key="5">
    <source>
        <dbReference type="EMBL" id="AVP96887.1"/>
    </source>
</evidence>
<reference evidence="5 6" key="1">
    <citation type="submission" date="2018-03" db="EMBL/GenBank/DDBJ databases">
        <title>Ahniella affigens gen. nov., sp. nov., a gammaproteobacterium isolated from sandy soil near a stream.</title>
        <authorList>
            <person name="Ko Y."/>
            <person name="Kim J.-H."/>
        </authorList>
    </citation>
    <scope>NUCLEOTIDE SEQUENCE [LARGE SCALE GENOMIC DNA]</scope>
    <source>
        <strain evidence="5 6">D13</strain>
    </source>
</reference>
<feature type="domain" description="N-acetyltransferase" evidence="4">
    <location>
        <begin position="2"/>
        <end position="158"/>
    </location>
</feature>
<dbReference type="InterPro" id="IPR051016">
    <property type="entry name" value="Diverse_Substrate_AcTransf"/>
</dbReference>
<dbReference type="RefSeq" id="WP_106890812.1">
    <property type="nucleotide sequence ID" value="NZ_CP027860.1"/>
</dbReference>
<gene>
    <name evidence="5" type="ORF">C7S18_06590</name>
</gene>
<dbReference type="EMBL" id="CP027860">
    <property type="protein sequence ID" value="AVP96887.1"/>
    <property type="molecule type" value="Genomic_DNA"/>
</dbReference>
<organism evidence="5 6">
    <name type="scientific">Ahniella affigens</name>
    <dbReference type="NCBI Taxonomy" id="2021234"/>
    <lineage>
        <taxon>Bacteria</taxon>
        <taxon>Pseudomonadati</taxon>
        <taxon>Pseudomonadota</taxon>
        <taxon>Gammaproteobacteria</taxon>
        <taxon>Lysobacterales</taxon>
        <taxon>Rhodanobacteraceae</taxon>
        <taxon>Ahniella</taxon>
    </lineage>
</organism>
<dbReference type="InterPro" id="IPR000182">
    <property type="entry name" value="GNAT_dom"/>
</dbReference>
<comment type="similarity">
    <text evidence="1">Belongs to the acetyltransferase family.</text>
</comment>
<evidence type="ECO:0000259" key="4">
    <source>
        <dbReference type="PROSITE" id="PS51186"/>
    </source>
</evidence>
<dbReference type="Proteomes" id="UP000241074">
    <property type="component" value="Chromosome"/>
</dbReference>
<evidence type="ECO:0000256" key="1">
    <source>
        <dbReference type="ARBA" id="ARBA00008694"/>
    </source>
</evidence>
<evidence type="ECO:0000313" key="6">
    <source>
        <dbReference type="Proteomes" id="UP000241074"/>
    </source>
</evidence>
<evidence type="ECO:0000256" key="3">
    <source>
        <dbReference type="ARBA" id="ARBA00023315"/>
    </source>
</evidence>
<dbReference type="Pfam" id="PF00583">
    <property type="entry name" value="Acetyltransf_1"/>
    <property type="match status" value="1"/>
</dbReference>
<dbReference type="PROSITE" id="PS51186">
    <property type="entry name" value="GNAT"/>
    <property type="match status" value="1"/>
</dbReference>
<keyword evidence="3" id="KW-0012">Acyltransferase</keyword>
<dbReference type="PANTHER" id="PTHR10545:SF29">
    <property type="entry name" value="GH14572P-RELATED"/>
    <property type="match status" value="1"/>
</dbReference>
<name>A0A2P1PPW9_9GAMM</name>
<dbReference type="Gene3D" id="3.40.630.30">
    <property type="match status" value="1"/>
</dbReference>
<protein>
    <submittedName>
        <fullName evidence="5">N-acetyltransferase</fullName>
    </submittedName>
</protein>
<proteinExistence type="inferred from homology"/>
<dbReference type="SUPFAM" id="SSF55729">
    <property type="entry name" value="Acyl-CoA N-acyltransferases (Nat)"/>
    <property type="match status" value="1"/>
</dbReference>
<evidence type="ECO:0000256" key="2">
    <source>
        <dbReference type="ARBA" id="ARBA00022679"/>
    </source>
</evidence>
<sequence>MLNIRPATRADAGLIRSMIEALADYEKLRDHCFATDDAVVEALFGSHPAAECVIAEWSGETAGFALFFHNFSTFVCKRGLYLEDLFVKPEFRKHGIGRAVLKYLARLAVTRGCARFEWSVLDWNEPAIQFYKALGARPMSEWTVFRVDGSALTDLASD</sequence>
<dbReference type="InterPro" id="IPR016181">
    <property type="entry name" value="Acyl_CoA_acyltransferase"/>
</dbReference>